<proteinExistence type="inferred from homology"/>
<evidence type="ECO:0000256" key="5">
    <source>
        <dbReference type="ARBA" id="ARBA00031269"/>
    </source>
</evidence>
<dbReference type="GeneID" id="95979227"/>
<comment type="similarity">
    <text evidence="1">Belongs to the NARF family.</text>
</comment>
<dbReference type="Gene3D" id="3.40.950.10">
    <property type="entry name" value="Fe-only Hydrogenase (Larger Subunit), Chain L, domain 3"/>
    <property type="match status" value="1"/>
</dbReference>
<organism evidence="8 9">
    <name type="scientific">Neodothiora populina</name>
    <dbReference type="NCBI Taxonomy" id="2781224"/>
    <lineage>
        <taxon>Eukaryota</taxon>
        <taxon>Fungi</taxon>
        <taxon>Dikarya</taxon>
        <taxon>Ascomycota</taxon>
        <taxon>Pezizomycotina</taxon>
        <taxon>Dothideomycetes</taxon>
        <taxon>Dothideomycetidae</taxon>
        <taxon>Dothideales</taxon>
        <taxon>Dothioraceae</taxon>
        <taxon>Neodothiora</taxon>
    </lineage>
</organism>
<sequence length="667" mass="71545">MSAILSADDLNDFISPGVACIKPVETLPKQQPSDSTSNPYEVTTEDKVAAADAPPASISLTDCLACSGCVTSAEAVLVSLQSHAEVLSTLDAYPELPVPSSTQTDLKGQDGKIFIASVSPQTRASIAATYNVSEGQASNMIAQLLSGPRGLRSGGASHSGFTWILDTNTLRDIALVSAADEVAASLSSDPTREEQPKKPVLASACPGWICYAEKTHPHVLPHISRLKSPQALAGTLVKSVLARRFGLRPSQIWHLAVMPCFDKKLEASREELTDMHWDDAVSTPHQQRTGIRDVDCVITARELLMLAEARDISFPLLPRTPLQRSSAYRPRFPDPRLDSFLFPSAAASKARKQTDAAAGTSGGYLHHILHTHLHNLQTTTHPEARIVTKRGRNADVIDYEIVADSRNEEAEVLFRTARYYGFRNIQNLVRRLKPARVSRLPGAAARSAVRKPMGRTAGGAATPAPAMQDYAFIEVMACPGGCTNGGGQIKVGDVASLRLQGVPEAPHNDDNTGAGISSGIENGSPEQKVLPAQKEWLGFVDEAYFSASSSLDDDEDEDDASSPADTPMTNGDSTAAKAETIINSISHTQISHVVSHWSELTSIDAEKLIFTSYRRVDSDVGDQNGQQAEDFVSQDSVVGEKSRRPKKKAISDVERVAGLANSIGGGW</sequence>
<dbReference type="InterPro" id="IPR004108">
    <property type="entry name" value="Fe_hydrogenase_lsu_C"/>
</dbReference>
<dbReference type="Gene3D" id="3.40.50.1780">
    <property type="match status" value="1"/>
</dbReference>
<dbReference type="Pfam" id="PF02906">
    <property type="entry name" value="Fe_hyd_lg_C"/>
    <property type="match status" value="1"/>
</dbReference>
<dbReference type="SUPFAM" id="SSF53920">
    <property type="entry name" value="Fe-only hydrogenase"/>
    <property type="match status" value="1"/>
</dbReference>
<comment type="function">
    <text evidence="4">Component of the cytosolic Fe/S protein assembly machinery. Required for maturation of extramitochondrial Fe/S proteins. May play a role in the transfer of pre-assembled Fe/S clusters to target apoproteins.</text>
</comment>
<evidence type="ECO:0000259" key="7">
    <source>
        <dbReference type="Pfam" id="PF02906"/>
    </source>
</evidence>
<evidence type="ECO:0000256" key="2">
    <source>
        <dbReference type="ARBA" id="ARBA00022485"/>
    </source>
</evidence>
<feature type="compositionally biased region" description="Polar residues" evidence="6">
    <location>
        <begin position="563"/>
        <end position="572"/>
    </location>
</feature>
<name>A0ABR3PL63_9PEZI</name>
<dbReference type="InterPro" id="IPR009016">
    <property type="entry name" value="Fe_hydrogenase"/>
</dbReference>
<protein>
    <recommendedName>
        <fullName evidence="5">Nuclear architecture-related protein 1</fullName>
    </recommendedName>
</protein>
<evidence type="ECO:0000313" key="9">
    <source>
        <dbReference type="Proteomes" id="UP001562354"/>
    </source>
</evidence>
<evidence type="ECO:0000256" key="3">
    <source>
        <dbReference type="ARBA" id="ARBA00023014"/>
    </source>
</evidence>
<keyword evidence="2" id="KW-0408">Iron</keyword>
<dbReference type="InterPro" id="IPR050340">
    <property type="entry name" value="Cytosolic_Fe-S_CAF"/>
</dbReference>
<feature type="region of interest" description="Disordered" evidence="6">
    <location>
        <begin position="502"/>
        <end position="525"/>
    </location>
</feature>
<dbReference type="RefSeq" id="XP_069203153.1">
    <property type="nucleotide sequence ID" value="XM_069345323.1"/>
</dbReference>
<reference evidence="8 9" key="1">
    <citation type="submission" date="2024-07" db="EMBL/GenBank/DDBJ databases">
        <title>Draft sequence of the Neodothiora populina.</title>
        <authorList>
            <person name="Drown D.D."/>
            <person name="Schuette U.S."/>
            <person name="Buechlein A.B."/>
            <person name="Rusch D.R."/>
            <person name="Winton L.W."/>
            <person name="Adams G.A."/>
        </authorList>
    </citation>
    <scope>NUCLEOTIDE SEQUENCE [LARGE SCALE GENOMIC DNA]</scope>
    <source>
        <strain evidence="8 9">CPC 39397</strain>
    </source>
</reference>
<keyword evidence="2" id="KW-0479">Metal-binding</keyword>
<accession>A0ABR3PL63</accession>
<evidence type="ECO:0000256" key="1">
    <source>
        <dbReference type="ARBA" id="ARBA00006596"/>
    </source>
</evidence>
<evidence type="ECO:0000256" key="6">
    <source>
        <dbReference type="SAM" id="MobiDB-lite"/>
    </source>
</evidence>
<keyword evidence="3" id="KW-0411">Iron-sulfur</keyword>
<dbReference type="EMBL" id="JBFMKM010000004">
    <property type="protein sequence ID" value="KAL1306881.1"/>
    <property type="molecule type" value="Genomic_DNA"/>
</dbReference>
<feature type="region of interest" description="Disordered" evidence="6">
    <location>
        <begin position="548"/>
        <end position="572"/>
    </location>
</feature>
<feature type="compositionally biased region" description="Acidic residues" evidence="6">
    <location>
        <begin position="551"/>
        <end position="560"/>
    </location>
</feature>
<dbReference type="PANTHER" id="PTHR11615">
    <property type="entry name" value="NITRATE, FORMATE, IRON DEHYDROGENASE"/>
    <property type="match status" value="1"/>
</dbReference>
<keyword evidence="2" id="KW-0004">4Fe-4S</keyword>
<comment type="caution">
    <text evidence="8">The sequence shown here is derived from an EMBL/GenBank/DDBJ whole genome shotgun (WGS) entry which is preliminary data.</text>
</comment>
<keyword evidence="9" id="KW-1185">Reference proteome</keyword>
<evidence type="ECO:0000313" key="8">
    <source>
        <dbReference type="EMBL" id="KAL1306881.1"/>
    </source>
</evidence>
<evidence type="ECO:0000256" key="4">
    <source>
        <dbReference type="ARBA" id="ARBA00025099"/>
    </source>
</evidence>
<feature type="domain" description="Iron hydrogenase large subunit C-terminal" evidence="7">
    <location>
        <begin position="113"/>
        <end position="486"/>
    </location>
</feature>
<dbReference type="Proteomes" id="UP001562354">
    <property type="component" value="Unassembled WGS sequence"/>
</dbReference>
<gene>
    <name evidence="8" type="ORF">AAFC00_005528</name>
</gene>